<evidence type="ECO:0000313" key="2">
    <source>
        <dbReference type="Proteomes" id="UP000671868"/>
    </source>
</evidence>
<dbReference type="PANTHER" id="PTHR36154">
    <property type="entry name" value="DNA-BINDING TRANSCRIPTIONAL ACTIVATOR ALPA"/>
    <property type="match status" value="1"/>
</dbReference>
<dbReference type="EMBL" id="CP053381">
    <property type="protein sequence ID" value="QTP55853.1"/>
    <property type="molecule type" value="Genomic_DNA"/>
</dbReference>
<reference evidence="1 2" key="1">
    <citation type="journal article" date="2021" name="Front. Microbiol.">
        <title>Aerobic Denitrification and Heterotrophic Sulfur Oxidation in the Genus Halomonas Revealed by Six Novel Species Characterizations and Genome-Based Analysis.</title>
        <authorList>
            <person name="Wang L."/>
            <person name="Shao Z."/>
        </authorList>
    </citation>
    <scope>NUCLEOTIDE SEQUENCE [LARGE SCALE GENOMIC DNA]</scope>
    <source>
        <strain evidence="1 2">MCCC 1A11059</strain>
    </source>
</reference>
<dbReference type="Pfam" id="PF05930">
    <property type="entry name" value="Phage_AlpA"/>
    <property type="match status" value="1"/>
</dbReference>
<dbReference type="PANTHER" id="PTHR36154:SF1">
    <property type="entry name" value="DNA-BINDING TRANSCRIPTIONAL ACTIVATOR ALPA"/>
    <property type="match status" value="1"/>
</dbReference>
<organism evidence="1 2">
    <name type="scientific">Billgrantia sulfidoxydans</name>
    <dbReference type="NCBI Taxonomy" id="2733484"/>
    <lineage>
        <taxon>Bacteria</taxon>
        <taxon>Pseudomonadati</taxon>
        <taxon>Pseudomonadota</taxon>
        <taxon>Gammaproteobacteria</taxon>
        <taxon>Oceanospirillales</taxon>
        <taxon>Halomonadaceae</taxon>
        <taxon>Billgrantia</taxon>
    </lineage>
</organism>
<protein>
    <submittedName>
        <fullName evidence="1">AlpA family transcriptional regulator</fullName>
    </submittedName>
</protein>
<dbReference type="Proteomes" id="UP000671868">
    <property type="component" value="Chromosome"/>
</dbReference>
<gene>
    <name evidence="1" type="ORF">HNO51_14860</name>
</gene>
<dbReference type="RefSeq" id="WP_276571206.1">
    <property type="nucleotide sequence ID" value="NZ_CP053381.1"/>
</dbReference>
<dbReference type="Gene3D" id="1.10.238.160">
    <property type="match status" value="1"/>
</dbReference>
<sequence length="81" mass="9352">MSNYIGSHQPRVLLKLKQVMERTGLSRSSIYNKLDAKCPHYDPEFPRQVSIGASSVAWVESEVEEWIESCIKKREESVRGR</sequence>
<accession>A0ABX7W640</accession>
<dbReference type="InterPro" id="IPR010260">
    <property type="entry name" value="AlpA"/>
</dbReference>
<keyword evidence="2" id="KW-1185">Reference proteome</keyword>
<evidence type="ECO:0000313" key="1">
    <source>
        <dbReference type="EMBL" id="QTP55853.1"/>
    </source>
</evidence>
<dbReference type="InterPro" id="IPR052931">
    <property type="entry name" value="Prophage_regulatory_activator"/>
</dbReference>
<proteinExistence type="predicted"/>
<name>A0ABX7W640_9GAMM</name>